<dbReference type="OrthoDB" id="9798618at2"/>
<feature type="domain" description="Tim44-like" evidence="1">
    <location>
        <begin position="137"/>
        <end position="280"/>
    </location>
</feature>
<dbReference type="KEGG" id="bbet:F8237_02500"/>
<gene>
    <name evidence="2" type="ORF">F8237_02500</name>
</gene>
<accession>A0A5P6NYZ9</accession>
<proteinExistence type="predicted"/>
<dbReference type="InterPro" id="IPR007379">
    <property type="entry name" value="Tim44-like_dom"/>
</dbReference>
<organism evidence="2 3">
    <name type="scientific">Bradyrhizobium betae</name>
    <dbReference type="NCBI Taxonomy" id="244734"/>
    <lineage>
        <taxon>Bacteria</taxon>
        <taxon>Pseudomonadati</taxon>
        <taxon>Pseudomonadota</taxon>
        <taxon>Alphaproteobacteria</taxon>
        <taxon>Hyphomicrobiales</taxon>
        <taxon>Nitrobacteraceae</taxon>
        <taxon>Bradyrhizobium</taxon>
    </lineage>
</organism>
<dbReference type="Pfam" id="PF04280">
    <property type="entry name" value="Tim44"/>
    <property type="match status" value="1"/>
</dbReference>
<evidence type="ECO:0000259" key="1">
    <source>
        <dbReference type="SMART" id="SM00978"/>
    </source>
</evidence>
<dbReference type="SMART" id="SM00978">
    <property type="entry name" value="Tim44"/>
    <property type="match status" value="1"/>
</dbReference>
<dbReference type="EMBL" id="CP044543">
    <property type="protein sequence ID" value="QFI71339.1"/>
    <property type="molecule type" value="Genomic_DNA"/>
</dbReference>
<name>A0A5P6NYZ9_9BRAD</name>
<dbReference type="Gene3D" id="3.10.450.240">
    <property type="match status" value="1"/>
</dbReference>
<dbReference type="SUPFAM" id="SSF54427">
    <property type="entry name" value="NTF2-like"/>
    <property type="match status" value="1"/>
</dbReference>
<reference evidence="3" key="1">
    <citation type="submission" date="2019-10" db="EMBL/GenBank/DDBJ databases">
        <title>Complete Genome Sequence of Bradyrhizobium betae type strain PL7HG1T.</title>
        <authorList>
            <person name="Bromfield E.S.P."/>
            <person name="Cloutier S."/>
        </authorList>
    </citation>
    <scope>NUCLEOTIDE SEQUENCE [LARGE SCALE GENOMIC DNA]</scope>
    <source>
        <strain evidence="3">PL7HG1</strain>
    </source>
</reference>
<dbReference type="InterPro" id="IPR032710">
    <property type="entry name" value="NTF2-like_dom_sf"/>
</dbReference>
<dbReference type="Proteomes" id="UP000325641">
    <property type="component" value="Chromosome"/>
</dbReference>
<dbReference type="AlphaFoldDB" id="A0A5P6NYZ9"/>
<evidence type="ECO:0000313" key="3">
    <source>
        <dbReference type="Proteomes" id="UP000325641"/>
    </source>
</evidence>
<protein>
    <submittedName>
        <fullName evidence="2">Tim44/TimA family putative adaptor protein</fullName>
    </submittedName>
</protein>
<dbReference type="NCBIfam" id="NF033779">
    <property type="entry name" value="Tim44_TimA_adap"/>
    <property type="match status" value="1"/>
</dbReference>
<evidence type="ECO:0000313" key="2">
    <source>
        <dbReference type="EMBL" id="QFI71339.1"/>
    </source>
</evidence>
<sequence length="281" mass="31373">MLPETSRAISRRPTPWAIGERFQPCRRSPPAEHPVPLIGDMRRERRFPFPQHTRFGRAAEGGPLLQATNTLEVMMPEDGGGSGLVSLFWGLWMYWFFSSWCEHFLSASNARDARQSRRATSPAAASARRIAAECAGVETTVLRILERCGGIAVDDFLAGRLPVYEAIVAAFDAGDRTTLQTYVSAEVYDDFSEAIAAREARQQTTETRFVRIEPPEIVAAHFDEARAEISIRFVTDSYKLMRNASGQSIESMHAERHSLDVWTFGSMPSTNDWRLIATGAS</sequence>